<feature type="transmembrane region" description="Helical" evidence="6">
    <location>
        <begin position="277"/>
        <end position="297"/>
    </location>
</feature>
<dbReference type="EMBL" id="MIJF01000027">
    <property type="protein sequence ID" value="OEF99237.1"/>
    <property type="molecule type" value="Genomic_DNA"/>
</dbReference>
<evidence type="ECO:0000256" key="1">
    <source>
        <dbReference type="ARBA" id="ARBA00004141"/>
    </source>
</evidence>
<evidence type="ECO:0000256" key="6">
    <source>
        <dbReference type="SAM" id="Phobius"/>
    </source>
</evidence>
<feature type="transmembrane region" description="Helical" evidence="6">
    <location>
        <begin position="164"/>
        <end position="182"/>
    </location>
</feature>
<proteinExistence type="inferred from homology"/>
<dbReference type="Proteomes" id="UP000243739">
    <property type="component" value="Unassembled WGS sequence"/>
</dbReference>
<evidence type="ECO:0000256" key="4">
    <source>
        <dbReference type="ARBA" id="ARBA00022989"/>
    </source>
</evidence>
<reference evidence="7 8" key="1">
    <citation type="submission" date="2016-09" db="EMBL/GenBank/DDBJ databases">
        <title>Draft genome sequence for the type strain of Vulcanibacillus modesticaldus BR, a strictly anaerobic, moderately thermophilic, and nitrate-reducing bacterium from deep sea-hydrothermal vents of the Mid-Atlantic Ridge.</title>
        <authorList>
            <person name="Abin C.A."/>
            <person name="Hollibaugh J.T."/>
        </authorList>
    </citation>
    <scope>NUCLEOTIDE SEQUENCE [LARGE SCALE GENOMIC DNA]</scope>
    <source>
        <strain evidence="7 8">BR</strain>
    </source>
</reference>
<feature type="transmembrane region" description="Helical" evidence="6">
    <location>
        <begin position="61"/>
        <end position="83"/>
    </location>
</feature>
<sequence>MNNYAKKVLVATLIVLGTIVIPIGLYYILPHFLPFLLAYLVSLMLEPINQLLINKGKLKRIIAVNITYFLFLGVFLLLIYFTITKITTEMFNLIGFFQENIPNIQSWILNFYQQFQDFIQLLPKEIADQINQSIKGFIQILTSLDLISSIGSHTYNLTTAIPNYFIITILVFISLYLFSLNLHKINSQFYKYFKDSSREKVNIVLSEVKLATVGFIQAQFILSTITYIISLIGLAILDIRYSLAIALFIVIVDILPILGTGSVLMPWAIFSLTRGKMFLGVGLIILFFVITISRKIIEPRILGERIGLGPLTTLISIWVGFKVFGILGVFFAPLLIILFNALVKADVIRYNIKI</sequence>
<keyword evidence="4 6" id="KW-1133">Transmembrane helix</keyword>
<feature type="transmembrane region" description="Helical" evidence="6">
    <location>
        <begin position="210"/>
        <end position="237"/>
    </location>
</feature>
<evidence type="ECO:0000256" key="3">
    <source>
        <dbReference type="ARBA" id="ARBA00022692"/>
    </source>
</evidence>
<evidence type="ECO:0000313" key="8">
    <source>
        <dbReference type="Proteomes" id="UP000243739"/>
    </source>
</evidence>
<organism evidence="7 8">
    <name type="scientific">Vulcanibacillus modesticaldus</name>
    <dbReference type="NCBI Taxonomy" id="337097"/>
    <lineage>
        <taxon>Bacteria</taxon>
        <taxon>Bacillati</taxon>
        <taxon>Bacillota</taxon>
        <taxon>Bacilli</taxon>
        <taxon>Bacillales</taxon>
        <taxon>Bacillaceae</taxon>
        <taxon>Vulcanibacillus</taxon>
    </lineage>
</organism>
<dbReference type="InterPro" id="IPR002549">
    <property type="entry name" value="AI-2E-like"/>
</dbReference>
<comment type="similarity">
    <text evidence="2">Belongs to the autoinducer-2 exporter (AI-2E) (TC 2.A.86) family.</text>
</comment>
<protein>
    <submittedName>
        <fullName evidence="7">Sporulation integral membrane protein YtvI</fullName>
    </submittedName>
</protein>
<dbReference type="InterPro" id="IPR014227">
    <property type="entry name" value="YtvI-like"/>
</dbReference>
<dbReference type="PANTHER" id="PTHR21716:SF68">
    <property type="entry name" value="TRANSPORT PROTEIN YTVI-RELATED"/>
    <property type="match status" value="1"/>
</dbReference>
<keyword evidence="8" id="KW-1185">Reference proteome</keyword>
<dbReference type="OrthoDB" id="9774361at2"/>
<dbReference type="Pfam" id="PF01594">
    <property type="entry name" value="AI-2E_transport"/>
    <property type="match status" value="1"/>
</dbReference>
<keyword evidence="3 6" id="KW-0812">Transmembrane</keyword>
<dbReference type="STRING" id="337097.BHF71_09380"/>
<name>A0A1D2YU72_9BACI</name>
<comment type="subcellular location">
    <subcellularLocation>
        <location evidence="1">Membrane</location>
        <topology evidence="1">Multi-pass membrane protein</topology>
    </subcellularLocation>
</comment>
<dbReference type="GO" id="GO:0016020">
    <property type="term" value="C:membrane"/>
    <property type="evidence" value="ECO:0007669"/>
    <property type="project" value="UniProtKB-SubCell"/>
</dbReference>
<dbReference type="GO" id="GO:0055085">
    <property type="term" value="P:transmembrane transport"/>
    <property type="evidence" value="ECO:0007669"/>
    <property type="project" value="TreeGrafter"/>
</dbReference>
<keyword evidence="5 6" id="KW-0472">Membrane</keyword>
<feature type="transmembrane region" description="Helical" evidence="6">
    <location>
        <begin position="35"/>
        <end position="54"/>
    </location>
</feature>
<evidence type="ECO:0000313" key="7">
    <source>
        <dbReference type="EMBL" id="OEF99237.1"/>
    </source>
</evidence>
<feature type="transmembrane region" description="Helical" evidence="6">
    <location>
        <begin position="7"/>
        <end position="29"/>
    </location>
</feature>
<feature type="transmembrane region" description="Helical" evidence="6">
    <location>
        <begin position="317"/>
        <end position="343"/>
    </location>
</feature>
<feature type="transmembrane region" description="Helical" evidence="6">
    <location>
        <begin position="243"/>
        <end position="270"/>
    </location>
</feature>
<dbReference type="PANTHER" id="PTHR21716">
    <property type="entry name" value="TRANSMEMBRANE PROTEIN"/>
    <property type="match status" value="1"/>
</dbReference>
<accession>A0A1D2YU72</accession>
<dbReference type="NCBIfam" id="TIGR02872">
    <property type="entry name" value="spore_ytvI"/>
    <property type="match status" value="1"/>
</dbReference>
<gene>
    <name evidence="7" type="ORF">BHF71_09380</name>
</gene>
<evidence type="ECO:0000256" key="2">
    <source>
        <dbReference type="ARBA" id="ARBA00009773"/>
    </source>
</evidence>
<dbReference type="AlphaFoldDB" id="A0A1D2YU72"/>
<comment type="caution">
    <text evidence="7">The sequence shown here is derived from an EMBL/GenBank/DDBJ whole genome shotgun (WGS) entry which is preliminary data.</text>
</comment>
<dbReference type="RefSeq" id="WP_069656874.1">
    <property type="nucleotide sequence ID" value="NZ_MIJF01000027.1"/>
</dbReference>
<evidence type="ECO:0000256" key="5">
    <source>
        <dbReference type="ARBA" id="ARBA00023136"/>
    </source>
</evidence>